<dbReference type="Proteomes" id="UP000004507">
    <property type="component" value="Unassembled WGS sequence"/>
</dbReference>
<evidence type="ECO:0000313" key="1">
    <source>
        <dbReference type="EMBL" id="EAQ07480.1"/>
    </source>
</evidence>
<dbReference type="HOGENOM" id="CLU_2753051_0_0_5"/>
<protein>
    <submittedName>
        <fullName evidence="1">Uncharacterized protein</fullName>
    </submittedName>
</protein>
<accession>A3V299</accession>
<gene>
    <name evidence="1" type="ORF">SKA53_11623</name>
</gene>
<dbReference type="RefSeq" id="WP_007206266.1">
    <property type="nucleotide sequence ID" value="NZ_CH672414.1"/>
</dbReference>
<comment type="caution">
    <text evidence="1">The sequence shown here is derived from an EMBL/GenBank/DDBJ whole genome shotgun (WGS) entry which is preliminary data.</text>
</comment>
<dbReference type="AlphaFoldDB" id="A3V299"/>
<dbReference type="STRING" id="314232.SKA53_11623"/>
<dbReference type="EMBL" id="AAMS01000002">
    <property type="protein sequence ID" value="EAQ07480.1"/>
    <property type="molecule type" value="Genomic_DNA"/>
</dbReference>
<name>A3V299_9RHOB</name>
<reference evidence="1 2" key="1">
    <citation type="submission" date="2006-01" db="EMBL/GenBank/DDBJ databases">
        <authorList>
            <person name="Hagstrom A."/>
            <person name="Ferriera S."/>
            <person name="Johnson J."/>
            <person name="Kravitz S."/>
            <person name="Halpern A."/>
            <person name="Remington K."/>
            <person name="Beeson K."/>
            <person name="Tran B."/>
            <person name="Rogers Y.-H."/>
            <person name="Friedman R."/>
            <person name="Venter J.C."/>
        </authorList>
    </citation>
    <scope>NUCLEOTIDE SEQUENCE [LARGE SCALE GENOMIC DNA]</scope>
    <source>
        <strain evidence="1 2">SKA53</strain>
    </source>
</reference>
<keyword evidence="2" id="KW-1185">Reference proteome</keyword>
<organism evidence="1 2">
    <name type="scientific">Yoonia vestfoldensis SKA53</name>
    <dbReference type="NCBI Taxonomy" id="314232"/>
    <lineage>
        <taxon>Bacteria</taxon>
        <taxon>Pseudomonadati</taxon>
        <taxon>Pseudomonadota</taxon>
        <taxon>Alphaproteobacteria</taxon>
        <taxon>Rhodobacterales</taxon>
        <taxon>Paracoccaceae</taxon>
        <taxon>Yoonia</taxon>
    </lineage>
</organism>
<evidence type="ECO:0000313" key="2">
    <source>
        <dbReference type="Proteomes" id="UP000004507"/>
    </source>
</evidence>
<sequence length="70" mass="7544">MNPGKDWNVENASIEPEFGRFCGDKLFVSKQCMMASGTKTCVRHCLHALLTAQNCGFYAFAASTAVAGPI</sequence>
<proteinExistence type="predicted"/>